<dbReference type="EMBL" id="JAHMHS010000041">
    <property type="protein sequence ID" value="KAK1725518.1"/>
    <property type="molecule type" value="Genomic_DNA"/>
</dbReference>
<proteinExistence type="predicted"/>
<evidence type="ECO:0000313" key="1">
    <source>
        <dbReference type="EMBL" id="KAK1725518.1"/>
    </source>
</evidence>
<organism evidence="1 2">
    <name type="scientific">Glomerella acutata</name>
    <name type="common">Colletotrichum acutatum</name>
    <dbReference type="NCBI Taxonomy" id="27357"/>
    <lineage>
        <taxon>Eukaryota</taxon>
        <taxon>Fungi</taxon>
        <taxon>Dikarya</taxon>
        <taxon>Ascomycota</taxon>
        <taxon>Pezizomycotina</taxon>
        <taxon>Sordariomycetes</taxon>
        <taxon>Hypocreomycetidae</taxon>
        <taxon>Glomerellales</taxon>
        <taxon>Glomerellaceae</taxon>
        <taxon>Colletotrichum</taxon>
        <taxon>Colletotrichum acutatum species complex</taxon>
    </lineage>
</organism>
<protein>
    <submittedName>
        <fullName evidence="1">Uncharacterized protein</fullName>
    </submittedName>
</protein>
<dbReference type="GeneID" id="85392053"/>
<accession>A0AAD8XI32</accession>
<sequence length="118" mass="13028">MYLALPVHTWPCLPWLGAGHTDTALTEPSYYAVLALVLRPVRRRLQCCKLEGRSRFGLINHLACPGAAMHSTCSQNAMFIRDLGGICVVPSPTQQLSCPHLTKASLSQCRVQPGNRDW</sequence>
<comment type="caution">
    <text evidence="1">The sequence shown here is derived from an EMBL/GenBank/DDBJ whole genome shotgun (WGS) entry which is preliminary data.</text>
</comment>
<gene>
    <name evidence="1" type="ORF">BDZ83DRAFT_619821</name>
</gene>
<name>A0AAD8XI32_GLOAC</name>
<reference evidence="1" key="1">
    <citation type="submission" date="2021-12" db="EMBL/GenBank/DDBJ databases">
        <title>Comparative genomics, transcriptomics and evolutionary studies reveal genomic signatures of adaptation to plant cell wall in hemibiotrophic fungi.</title>
        <authorList>
            <consortium name="DOE Joint Genome Institute"/>
            <person name="Baroncelli R."/>
            <person name="Diaz J.F."/>
            <person name="Benocci T."/>
            <person name="Peng M."/>
            <person name="Battaglia E."/>
            <person name="Haridas S."/>
            <person name="Andreopoulos W."/>
            <person name="Labutti K."/>
            <person name="Pangilinan J."/>
            <person name="Floch G.L."/>
            <person name="Makela M.R."/>
            <person name="Henrissat B."/>
            <person name="Grigoriev I.V."/>
            <person name="Crouch J.A."/>
            <person name="De Vries R.P."/>
            <person name="Sukno S.A."/>
            <person name="Thon M.R."/>
        </authorList>
    </citation>
    <scope>NUCLEOTIDE SEQUENCE</scope>
    <source>
        <strain evidence="1">CBS 112980</strain>
    </source>
</reference>
<evidence type="ECO:0000313" key="2">
    <source>
        <dbReference type="Proteomes" id="UP001244207"/>
    </source>
</evidence>
<keyword evidence="2" id="KW-1185">Reference proteome</keyword>
<dbReference type="RefSeq" id="XP_060365573.1">
    <property type="nucleotide sequence ID" value="XM_060508154.1"/>
</dbReference>
<dbReference type="AlphaFoldDB" id="A0AAD8XI32"/>
<dbReference type="Proteomes" id="UP001244207">
    <property type="component" value="Unassembled WGS sequence"/>
</dbReference>